<accession>A0A9Q1H958</accession>
<feature type="compositionally biased region" description="Polar residues" evidence="1">
    <location>
        <begin position="700"/>
        <end position="711"/>
    </location>
</feature>
<feature type="compositionally biased region" description="Basic and acidic residues" evidence="1">
    <location>
        <begin position="939"/>
        <end position="990"/>
    </location>
</feature>
<keyword evidence="2" id="KW-0812">Transmembrane</keyword>
<feature type="region of interest" description="Disordered" evidence="1">
    <location>
        <begin position="1449"/>
        <end position="1501"/>
    </location>
</feature>
<feature type="compositionally biased region" description="Basic and acidic residues" evidence="1">
    <location>
        <begin position="685"/>
        <end position="697"/>
    </location>
</feature>
<feature type="compositionally biased region" description="Basic and acidic residues" evidence="1">
    <location>
        <begin position="1481"/>
        <end position="1490"/>
    </location>
</feature>
<feature type="compositionally biased region" description="Low complexity" evidence="1">
    <location>
        <begin position="1237"/>
        <end position="1255"/>
    </location>
</feature>
<feature type="compositionally biased region" description="Basic and acidic residues" evidence="1">
    <location>
        <begin position="539"/>
        <end position="554"/>
    </location>
</feature>
<feature type="region of interest" description="Disordered" evidence="1">
    <location>
        <begin position="1147"/>
        <end position="1166"/>
    </location>
</feature>
<dbReference type="SMART" id="SM00271">
    <property type="entry name" value="DnaJ"/>
    <property type="match status" value="1"/>
</dbReference>
<protein>
    <submittedName>
        <fullName evidence="4">DnaJ-like subfamily C member 14</fullName>
    </submittedName>
</protein>
<feature type="compositionally biased region" description="Basic and acidic residues" evidence="1">
    <location>
        <begin position="825"/>
        <end position="849"/>
    </location>
</feature>
<feature type="transmembrane region" description="Helical" evidence="2">
    <location>
        <begin position="1074"/>
        <end position="1094"/>
    </location>
</feature>
<feature type="region of interest" description="Disordered" evidence="1">
    <location>
        <begin position="1"/>
        <end position="73"/>
    </location>
</feature>
<feature type="region of interest" description="Disordered" evidence="1">
    <location>
        <begin position="685"/>
        <end position="1001"/>
    </location>
</feature>
<feature type="compositionally biased region" description="Basic and acidic residues" evidence="1">
    <location>
        <begin position="495"/>
        <end position="504"/>
    </location>
</feature>
<dbReference type="Proteomes" id="UP001152320">
    <property type="component" value="Chromosome 6"/>
</dbReference>
<dbReference type="OrthoDB" id="1507364at2759"/>
<comment type="caution">
    <text evidence="4">The sequence shown here is derived from an EMBL/GenBank/DDBJ whole genome shotgun (WGS) entry which is preliminary data.</text>
</comment>
<dbReference type="PROSITE" id="PS50076">
    <property type="entry name" value="DNAJ_2"/>
    <property type="match status" value="1"/>
</dbReference>
<evidence type="ECO:0000256" key="1">
    <source>
        <dbReference type="SAM" id="MobiDB-lite"/>
    </source>
</evidence>
<dbReference type="EMBL" id="JAIZAY010000006">
    <property type="protein sequence ID" value="KAJ8040452.1"/>
    <property type="molecule type" value="Genomic_DNA"/>
</dbReference>
<feature type="compositionally biased region" description="Basic and acidic residues" evidence="1">
    <location>
        <begin position="424"/>
        <end position="433"/>
    </location>
</feature>
<feature type="domain" description="J" evidence="3">
    <location>
        <begin position="1275"/>
        <end position="1339"/>
    </location>
</feature>
<feature type="compositionally biased region" description="Basic and acidic residues" evidence="1">
    <location>
        <begin position="338"/>
        <end position="354"/>
    </location>
</feature>
<feature type="compositionally biased region" description="Low complexity" evidence="1">
    <location>
        <begin position="794"/>
        <end position="812"/>
    </location>
</feature>
<feature type="region of interest" description="Disordered" evidence="1">
    <location>
        <begin position="456"/>
        <end position="670"/>
    </location>
</feature>
<feature type="compositionally biased region" description="Polar residues" evidence="1">
    <location>
        <begin position="644"/>
        <end position="653"/>
    </location>
</feature>
<evidence type="ECO:0000256" key="2">
    <source>
        <dbReference type="SAM" id="Phobius"/>
    </source>
</evidence>
<feature type="compositionally biased region" description="Basic residues" evidence="1">
    <location>
        <begin position="563"/>
        <end position="573"/>
    </location>
</feature>
<dbReference type="PANTHER" id="PTHR44665">
    <property type="entry name" value="DNAJ HOMOLOG SUBFAMILY C MEMBER 14"/>
    <property type="match status" value="1"/>
</dbReference>
<feature type="compositionally biased region" description="Polar residues" evidence="1">
    <location>
        <begin position="813"/>
        <end position="822"/>
    </location>
</feature>
<dbReference type="InterPro" id="IPR001623">
    <property type="entry name" value="DnaJ_domain"/>
</dbReference>
<sequence>MATQTQVDASNFSMAPEKIRRPNSHPFPSNPGKSQSLPATRGGSDRDSHNSQNGDIVHGELKRKRGRKSDVQVDGVKQPEDLHYGYESYLAYDTCPPGFEGLKEGDSFLSRPSRDFFNLSANSHVDPVWESDTKYNNLFSNQSQTGLCGSEGLNYTQAQSGWSNSNEFLQVPLHPPIDLTSGATFLPFQFQKWDSKDQGLKNGDNFELSEKEMIEEIEYMFAQNEWDLPNVSPAPPEASNSGTSIEHQRSQDDERSLFRDLWDKMGGQERTQRFYEPSSGHTAEKDASSGETQPQQPKVLRAEDLGDCSSLSSEEKLLLESLISKINSRKQVNGLKGKGKETQRVTETPGKEGDNSAIQKKSSIPVGHSTVNPDQTKVGPSRIQENCSKTGINGRVWNQAVQKANSSNLSEPDFPMLGDNTVDSARKRSKESGLEENCQSIPESICKRDHCGKTKEDIAFSPSPSKNAKMSEEKTLKKQKVVQSETEMPSQVQKETIEHHKVQESDVEMDNVDEVEIGGEKNVHALNETKNVGTAAKRTHNETEKHEGNVDQHHLHGSSPPQIKKKKKRKKKQGQSSKKNEEDEEKSNPGTTPGSYRLSEPLIPPGQQEEVTSERKGKDKKEKGCCVGDKGRESVEDSKGFTEGNIQKSQLEMNQHAEQKRPASVWTEVSKRKVDPGLLTKLKIGDRTDLSKDKSDESCIGTSHQCEPQGNVSGGTKVDIDKTERGRRNEMRSFKHEESPQGVHQGHIGSDGTSVRRRDVERESHTTLKNLKVDKDTTVPQPQPCSSKSRDHLSSVPSEKSHKSSSSSNSVPTNKMQGSQAAGKTEAKQKVNEAGHVLKDDIKSARETSKSLPSASASSSGDGKCQTEKESKPSRSGVNAKKGSHERDESADRETNEGKQERERDDKSETKSAPGAPHSTKEDKHQSSDGGFYKPLGRTRRDSERKDKSKEGKTFDEIRGKKQDKNANEKQQRDRSDSVRDRKPGRDTTARSKHSSTSRSDHIFVSNHQHFARWKKKMSLRNLSAAISAIFVYLKCVAVDIWSELPQFAVVLLLCLWAQGLSTFHYYKDLFIDAVVDIFNIVATLLPVVLSKFSKVKFLWSYVLKPIVILAIFLVVLTFDITLRLIGIIIRLLRIIYQLKYPPSDKDEFARHGADQNREDTKRDRQEFHGHSFSHDDYREGQSHTSNGSWESNSGHSANFSGYGEEFGGTSFNNFSSHRRHEGMNGTPGARAFGSESNTTTSSSRSQSSQSSNTRPVNKGAGTVIRRILLAEEEDPYDILGLASDCLQEDIKKAYRRLAVIVHPDKCDHPDAQRAFQKLQVAHDKIGSEEDRTKFEQEKRNSELARTFMDEFQKQCDLINNSMRCQCGHLHPKIATDRDPAFARYCWQHSTFHSAQQNDIWAETSCMGLKIHCFYCDGGIVFDVTRWAQCERILGRMEKNACKVTFRVQSTPEPQNKPPPNFEDFFRQFEPGAHQGRTGSRQKDKNSREKNNKKKKRNGRR</sequence>
<evidence type="ECO:0000259" key="3">
    <source>
        <dbReference type="PROSITE" id="PS50076"/>
    </source>
</evidence>
<feature type="region of interest" description="Disordered" evidence="1">
    <location>
        <begin position="1171"/>
        <end position="1193"/>
    </location>
</feature>
<organism evidence="4 5">
    <name type="scientific">Holothuria leucospilota</name>
    <name type="common">Black long sea cucumber</name>
    <name type="synonym">Mertensiothuria leucospilota</name>
    <dbReference type="NCBI Taxonomy" id="206669"/>
    <lineage>
        <taxon>Eukaryota</taxon>
        <taxon>Metazoa</taxon>
        <taxon>Echinodermata</taxon>
        <taxon>Eleutherozoa</taxon>
        <taxon>Echinozoa</taxon>
        <taxon>Holothuroidea</taxon>
        <taxon>Aspidochirotacea</taxon>
        <taxon>Aspidochirotida</taxon>
        <taxon>Holothuriidae</taxon>
        <taxon>Holothuria</taxon>
    </lineage>
</organism>
<dbReference type="InterPro" id="IPR036869">
    <property type="entry name" value="J_dom_sf"/>
</dbReference>
<feature type="compositionally biased region" description="Polar residues" evidence="1">
    <location>
        <begin position="1"/>
        <end position="13"/>
    </location>
</feature>
<keyword evidence="2" id="KW-1133">Transmembrane helix</keyword>
<feature type="compositionally biased region" description="Low complexity" evidence="1">
    <location>
        <begin position="850"/>
        <end position="860"/>
    </location>
</feature>
<dbReference type="CDD" id="cd06257">
    <property type="entry name" value="DnaJ"/>
    <property type="match status" value="1"/>
</dbReference>
<dbReference type="PANTHER" id="PTHR44665:SF1">
    <property type="entry name" value="DNAJ HOMOLOG SUBFAMILY C MEMBER 14"/>
    <property type="match status" value="1"/>
</dbReference>
<reference evidence="4" key="1">
    <citation type="submission" date="2021-10" db="EMBL/GenBank/DDBJ databases">
        <title>Tropical sea cucumber genome reveals ecological adaptation and Cuvierian tubules defense mechanism.</title>
        <authorList>
            <person name="Chen T."/>
        </authorList>
    </citation>
    <scope>NUCLEOTIDE SEQUENCE</scope>
    <source>
        <strain evidence="4">Nanhai2018</strain>
        <tissue evidence="4">Muscle</tissue>
    </source>
</reference>
<feature type="compositionally biased region" description="Polar residues" evidence="1">
    <location>
        <begin position="481"/>
        <end position="494"/>
    </location>
</feature>
<dbReference type="InterPro" id="IPR032843">
    <property type="entry name" value="Jiv"/>
</dbReference>
<dbReference type="InterPro" id="IPR052317">
    <property type="entry name" value="Viral_replicn-host_int_reg"/>
</dbReference>
<gene>
    <name evidence="4" type="ORF">HOLleu_14747</name>
</gene>
<name>A0A9Q1H958_HOLLE</name>
<feature type="compositionally biased region" description="Basic and acidic residues" evidence="1">
    <location>
        <begin position="883"/>
        <end position="910"/>
    </location>
</feature>
<feature type="compositionally biased region" description="Basic and acidic residues" evidence="1">
    <location>
        <begin position="718"/>
        <end position="739"/>
    </location>
</feature>
<feature type="region of interest" description="Disordered" evidence="1">
    <location>
        <begin position="333"/>
        <end position="381"/>
    </location>
</feature>
<feature type="region of interest" description="Disordered" evidence="1">
    <location>
        <begin position="268"/>
        <end position="307"/>
    </location>
</feature>
<dbReference type="Pfam" id="PF14901">
    <property type="entry name" value="Jiv90"/>
    <property type="match status" value="1"/>
</dbReference>
<keyword evidence="2" id="KW-0472">Membrane</keyword>
<evidence type="ECO:0000313" key="5">
    <source>
        <dbReference type="Proteomes" id="UP001152320"/>
    </source>
</evidence>
<dbReference type="Pfam" id="PF00226">
    <property type="entry name" value="DnaJ"/>
    <property type="match status" value="1"/>
</dbReference>
<feature type="compositionally biased region" description="Basic residues" evidence="1">
    <location>
        <begin position="1491"/>
        <end position="1501"/>
    </location>
</feature>
<dbReference type="PRINTS" id="PR00625">
    <property type="entry name" value="JDOMAIN"/>
</dbReference>
<proteinExistence type="predicted"/>
<feature type="compositionally biased region" description="Basic and acidic residues" evidence="1">
    <location>
        <begin position="1171"/>
        <end position="1182"/>
    </location>
</feature>
<feature type="region of interest" description="Disordered" evidence="1">
    <location>
        <begin position="227"/>
        <end position="254"/>
    </location>
</feature>
<dbReference type="SUPFAM" id="SSF46565">
    <property type="entry name" value="Chaperone J-domain"/>
    <property type="match status" value="1"/>
</dbReference>
<feature type="compositionally biased region" description="Basic and acidic residues" evidence="1">
    <location>
        <begin position="612"/>
        <end position="640"/>
    </location>
</feature>
<feature type="compositionally biased region" description="Basic and acidic residues" evidence="1">
    <location>
        <begin position="754"/>
        <end position="777"/>
    </location>
</feature>
<feature type="region of interest" description="Disordered" evidence="1">
    <location>
        <begin position="1211"/>
        <end position="1259"/>
    </location>
</feature>
<dbReference type="Gene3D" id="1.10.287.110">
    <property type="entry name" value="DnaJ domain"/>
    <property type="match status" value="1"/>
</dbReference>
<feature type="compositionally biased region" description="Acidic residues" evidence="1">
    <location>
        <begin position="505"/>
        <end position="517"/>
    </location>
</feature>
<evidence type="ECO:0000313" key="4">
    <source>
        <dbReference type="EMBL" id="KAJ8040452.1"/>
    </source>
</evidence>
<feature type="transmembrane region" description="Helical" evidence="2">
    <location>
        <begin position="1106"/>
        <end position="1130"/>
    </location>
</feature>
<feature type="compositionally biased region" description="Polar residues" evidence="1">
    <location>
        <begin position="778"/>
        <end position="787"/>
    </location>
</feature>
<feature type="region of interest" description="Disordered" evidence="1">
    <location>
        <begin position="404"/>
        <end position="436"/>
    </location>
</feature>
<feature type="compositionally biased region" description="Polar residues" evidence="1">
    <location>
        <begin position="1183"/>
        <end position="1193"/>
    </location>
</feature>
<keyword evidence="5" id="KW-1185">Reference proteome</keyword>